<protein>
    <submittedName>
        <fullName evidence="1">Uncharacterized protein</fullName>
    </submittedName>
</protein>
<dbReference type="EMBL" id="JBHUGF010000010">
    <property type="protein sequence ID" value="MFD1991965.1"/>
    <property type="molecule type" value="Genomic_DNA"/>
</dbReference>
<dbReference type="RefSeq" id="WP_204825639.1">
    <property type="nucleotide sequence ID" value="NZ_JBHUGF010000010.1"/>
</dbReference>
<gene>
    <name evidence="1" type="ORF">ACFSGI_18490</name>
</gene>
<dbReference type="Proteomes" id="UP001597403">
    <property type="component" value="Unassembled WGS sequence"/>
</dbReference>
<organism evidence="1 2">
    <name type="scientific">Paenibacillus nicotianae</name>
    <dbReference type="NCBI Taxonomy" id="1526551"/>
    <lineage>
        <taxon>Bacteria</taxon>
        <taxon>Bacillati</taxon>
        <taxon>Bacillota</taxon>
        <taxon>Bacilli</taxon>
        <taxon>Bacillales</taxon>
        <taxon>Paenibacillaceae</taxon>
        <taxon>Paenibacillus</taxon>
    </lineage>
</organism>
<reference evidence="2" key="1">
    <citation type="journal article" date="2019" name="Int. J. Syst. Evol. Microbiol.">
        <title>The Global Catalogue of Microorganisms (GCM) 10K type strain sequencing project: providing services to taxonomists for standard genome sequencing and annotation.</title>
        <authorList>
            <consortium name="The Broad Institute Genomics Platform"/>
            <consortium name="The Broad Institute Genome Sequencing Center for Infectious Disease"/>
            <person name="Wu L."/>
            <person name="Ma J."/>
        </authorList>
    </citation>
    <scope>NUCLEOTIDE SEQUENCE [LARGE SCALE GENOMIC DNA]</scope>
    <source>
        <strain evidence="2">CGMCC 1.15067</strain>
    </source>
</reference>
<name>A0ABW4UZN5_9BACL</name>
<sequence>MVPNSIYFSENGEVADFELMAYTISKLGSFEWHRTSMYNPGNIYDRPAGFYFRFHNENEVYLQLQKCIHMFKGNLKWGMNISHHTRHRNYIIEPTQVYEAKLSDKHAISYDLKEILKDDYESLCEKAILDIPSLCNHIEVWFELEKKRPFCQLCQSNLKLILQCHK</sequence>
<keyword evidence="2" id="KW-1185">Reference proteome</keyword>
<comment type="caution">
    <text evidence="1">The sequence shown here is derived from an EMBL/GenBank/DDBJ whole genome shotgun (WGS) entry which is preliminary data.</text>
</comment>
<proteinExistence type="predicted"/>
<evidence type="ECO:0000313" key="2">
    <source>
        <dbReference type="Proteomes" id="UP001597403"/>
    </source>
</evidence>
<accession>A0ABW4UZN5</accession>
<evidence type="ECO:0000313" key="1">
    <source>
        <dbReference type="EMBL" id="MFD1991965.1"/>
    </source>
</evidence>